<reference evidence="2" key="1">
    <citation type="journal article" date="2023" name="G3 (Bethesda)">
        <title>A reference genome for the long-term kleptoplast-retaining sea slug Elysia crispata morphotype clarki.</title>
        <authorList>
            <person name="Eastman K.E."/>
            <person name="Pendleton A.L."/>
            <person name="Shaikh M.A."/>
            <person name="Suttiyut T."/>
            <person name="Ogas R."/>
            <person name="Tomko P."/>
            <person name="Gavelis G."/>
            <person name="Widhalm J.R."/>
            <person name="Wisecaver J.H."/>
        </authorList>
    </citation>
    <scope>NUCLEOTIDE SEQUENCE</scope>
    <source>
        <strain evidence="2">ECLA1</strain>
    </source>
</reference>
<comment type="caution">
    <text evidence="2">The sequence shown here is derived from an EMBL/GenBank/DDBJ whole genome shotgun (WGS) entry which is preliminary data.</text>
</comment>
<proteinExistence type="predicted"/>
<evidence type="ECO:0000256" key="1">
    <source>
        <dbReference type="SAM" id="MobiDB-lite"/>
    </source>
</evidence>
<dbReference type="EMBL" id="JAWDGP010001175">
    <property type="protein sequence ID" value="KAK3793812.1"/>
    <property type="molecule type" value="Genomic_DNA"/>
</dbReference>
<name>A0AAE1AVT6_9GAST</name>
<organism evidence="2 3">
    <name type="scientific">Elysia crispata</name>
    <name type="common">lettuce slug</name>
    <dbReference type="NCBI Taxonomy" id="231223"/>
    <lineage>
        <taxon>Eukaryota</taxon>
        <taxon>Metazoa</taxon>
        <taxon>Spiralia</taxon>
        <taxon>Lophotrochozoa</taxon>
        <taxon>Mollusca</taxon>
        <taxon>Gastropoda</taxon>
        <taxon>Heterobranchia</taxon>
        <taxon>Euthyneura</taxon>
        <taxon>Panpulmonata</taxon>
        <taxon>Sacoglossa</taxon>
        <taxon>Placobranchoidea</taxon>
        <taxon>Plakobranchidae</taxon>
        <taxon>Elysia</taxon>
    </lineage>
</organism>
<protein>
    <submittedName>
        <fullName evidence="2">Uncharacterized protein</fullName>
    </submittedName>
</protein>
<dbReference type="AlphaFoldDB" id="A0AAE1AVT6"/>
<feature type="region of interest" description="Disordered" evidence="1">
    <location>
        <begin position="106"/>
        <end position="126"/>
    </location>
</feature>
<keyword evidence="3" id="KW-1185">Reference proteome</keyword>
<dbReference type="Proteomes" id="UP001283361">
    <property type="component" value="Unassembled WGS sequence"/>
</dbReference>
<evidence type="ECO:0000313" key="2">
    <source>
        <dbReference type="EMBL" id="KAK3793812.1"/>
    </source>
</evidence>
<accession>A0AAE1AVT6</accession>
<gene>
    <name evidence="2" type="ORF">RRG08_062533</name>
</gene>
<evidence type="ECO:0000313" key="3">
    <source>
        <dbReference type="Proteomes" id="UP001283361"/>
    </source>
</evidence>
<sequence length="126" mass="14296">MVLHYSKISRGVQSIDQMAHAFKVKRNKKWRMFIFFNLNELSTIAARVMAIRSSQLIGCHLKVHGQLLVINVPREMVIDLTETSERRGSFSTLNLPICQNTDAVLQSLTPTPSPAPSQRKMADRMT</sequence>